<name>A0A564U964_9FIRM</name>
<keyword evidence="4" id="KW-1185">Reference proteome</keyword>
<keyword evidence="2" id="KW-0812">Transmembrane</keyword>
<accession>A0A564U964</accession>
<gene>
    <name evidence="3" type="ORF">RTSSTS7063_02159</name>
</gene>
<evidence type="ECO:0000256" key="1">
    <source>
        <dbReference type="SAM" id="MobiDB-lite"/>
    </source>
</evidence>
<keyword evidence="2" id="KW-0472">Membrane</keyword>
<evidence type="ECO:0000256" key="2">
    <source>
        <dbReference type="SAM" id="Phobius"/>
    </source>
</evidence>
<dbReference type="AlphaFoldDB" id="A0A564U964"/>
<proteinExistence type="predicted"/>
<protein>
    <submittedName>
        <fullName evidence="3">Uncharacterized protein</fullName>
    </submittedName>
</protein>
<sequence>MSEKKSNGQVPEEGPDGKNLEQSEEKESFAFLEETIKPKKISRQQGMKQLIRIAICGLVLGGFACLGFFALRPLAQHLFPEKTQVVTIQEDNQSEEDLAEGDDTTEQNDAQNQQEISYVQMMSKAYEKALTAKKSVVSVTKGAEQENWNAEATGIDESVSGVIVADNGPEILILSYASICEDAKEWCVTFSDKSEYKASLKKKDKNSGFAIFAVDKKAFQMPHGVLQV</sequence>
<dbReference type="SUPFAM" id="SSF50494">
    <property type="entry name" value="Trypsin-like serine proteases"/>
    <property type="match status" value="1"/>
</dbReference>
<dbReference type="InterPro" id="IPR043504">
    <property type="entry name" value="Peptidase_S1_PA_chymotrypsin"/>
</dbReference>
<reference evidence="3 4" key="1">
    <citation type="submission" date="2019-07" db="EMBL/GenBank/DDBJ databases">
        <authorList>
            <person name="Hibberd C M."/>
            <person name="Gehrig L. J."/>
            <person name="Chang H.-W."/>
            <person name="Venkatesh S."/>
        </authorList>
    </citation>
    <scope>NUCLEOTIDE SEQUENCE [LARGE SCALE GENOMIC DNA]</scope>
    <source>
        <strain evidence="3">Ruminococcus_torques_SSTS_Bg7063</strain>
    </source>
</reference>
<feature type="compositionally biased region" description="Basic and acidic residues" evidence="1">
    <location>
        <begin position="15"/>
        <end position="26"/>
    </location>
</feature>
<dbReference type="InterPro" id="IPR009003">
    <property type="entry name" value="Peptidase_S1_PA"/>
</dbReference>
<dbReference type="RefSeq" id="WP_243131507.1">
    <property type="nucleotide sequence ID" value="NZ_CABHNA010000071.1"/>
</dbReference>
<dbReference type="Gene3D" id="2.40.10.10">
    <property type="entry name" value="Trypsin-like serine proteases"/>
    <property type="match status" value="1"/>
</dbReference>
<keyword evidence="2" id="KW-1133">Transmembrane helix</keyword>
<feature type="transmembrane region" description="Helical" evidence="2">
    <location>
        <begin position="50"/>
        <end position="71"/>
    </location>
</feature>
<evidence type="ECO:0000313" key="3">
    <source>
        <dbReference type="EMBL" id="VUX16043.1"/>
    </source>
</evidence>
<dbReference type="Proteomes" id="UP000363661">
    <property type="component" value="Unassembled WGS sequence"/>
</dbReference>
<dbReference type="EMBL" id="CABHNA010000071">
    <property type="protein sequence ID" value="VUX16043.1"/>
    <property type="molecule type" value="Genomic_DNA"/>
</dbReference>
<evidence type="ECO:0000313" key="4">
    <source>
        <dbReference type="Proteomes" id="UP000363661"/>
    </source>
</evidence>
<feature type="region of interest" description="Disordered" evidence="1">
    <location>
        <begin position="1"/>
        <end position="26"/>
    </location>
</feature>
<organism evidence="3 4">
    <name type="scientific">[Ruminococcus] torques</name>
    <dbReference type="NCBI Taxonomy" id="33039"/>
    <lineage>
        <taxon>Bacteria</taxon>
        <taxon>Bacillati</taxon>
        <taxon>Bacillota</taxon>
        <taxon>Clostridia</taxon>
        <taxon>Lachnospirales</taxon>
        <taxon>Lachnospiraceae</taxon>
        <taxon>Mediterraneibacter</taxon>
    </lineage>
</organism>